<name>Q5M846_RAT</name>
<dbReference type="EMBL" id="BC088231">
    <property type="protein sequence ID" value="AAH88231.1"/>
    <property type="molecule type" value="mRNA"/>
</dbReference>
<proteinExistence type="evidence at transcript level"/>
<accession>Q5M846</accession>
<organism evidence="1">
    <name type="scientific">Rattus norvegicus</name>
    <name type="common">Rat</name>
    <dbReference type="NCBI Taxonomy" id="10116"/>
    <lineage>
        <taxon>Eukaryota</taxon>
        <taxon>Metazoa</taxon>
        <taxon>Chordata</taxon>
        <taxon>Craniata</taxon>
        <taxon>Vertebrata</taxon>
        <taxon>Euteleostomi</taxon>
        <taxon>Mammalia</taxon>
        <taxon>Eutheria</taxon>
        <taxon>Euarchontoglires</taxon>
        <taxon>Glires</taxon>
        <taxon>Rodentia</taxon>
        <taxon>Myomorpha</taxon>
        <taxon>Muroidea</taxon>
        <taxon>Muridae</taxon>
        <taxon>Murinae</taxon>
        <taxon>Rattus</taxon>
    </lineage>
</organism>
<sequence>MLDSVVEPSPSLESTLGLVLASQQANRKDQFLLPENCLSMCIRLPTMTAAMVSW</sequence>
<gene>
    <name evidence="1" type="primary">RGD1560755</name>
</gene>
<reference evidence="1" key="1">
    <citation type="journal article" date="2004" name="Genome Res.">
        <title>The status, quality, and expansion of the NIH full-length cDNA project: the Mammalian Gene Collection (MGC).</title>
        <authorList>
            <consortium name="The MGC Project Team"/>
            <person name="Gerhard D.S."/>
            <person name="Wagner L."/>
            <person name="Feingold E.A."/>
            <person name="Shenmen C.M."/>
            <person name="Grouse L.H."/>
            <person name="Schuler G."/>
            <person name="Klein S.L."/>
            <person name="Old S."/>
            <person name="Rasooly R."/>
            <person name="Good P."/>
            <person name="Guyer M."/>
            <person name="Peck A.M."/>
            <person name="Derge J.G."/>
            <person name="Lipman D."/>
            <person name="Collins F.S."/>
            <person name="Jang W."/>
            <person name="Sherry S."/>
            <person name="Feolo M."/>
            <person name="Misquitta L."/>
            <person name="Lee E."/>
            <person name="Rotmistrovsky K."/>
            <person name="Greenhut S.F."/>
            <person name="Schaefer C.F."/>
            <person name="Buetow K."/>
            <person name="Bonner T.I."/>
            <person name="Haussler D."/>
            <person name="Kent J."/>
            <person name="Kiekhaus M."/>
            <person name="Furey T."/>
            <person name="Brent M."/>
            <person name="Prange C."/>
            <person name="Schreiber K."/>
            <person name="Shapiro N."/>
            <person name="Bhat N.K."/>
            <person name="Hopkins R.F."/>
            <person name="Hsie F."/>
            <person name="Driscoll T."/>
            <person name="Soares M.B."/>
            <person name="Casavant T.L."/>
            <person name="Scheetz T.E."/>
            <person name="Brown-stein M.J."/>
            <person name="Usdin T.B."/>
            <person name="Toshiyuki S."/>
            <person name="Carninci P."/>
            <person name="Piao Y."/>
            <person name="Dudekula D.B."/>
            <person name="Ko M.S."/>
            <person name="Kawakami K."/>
            <person name="Suzuki Y."/>
            <person name="Sugano S."/>
            <person name="Gruber C.E."/>
            <person name="Smith M.R."/>
            <person name="Simmons B."/>
            <person name="Moore T."/>
            <person name="Waterman R."/>
            <person name="Johnson S.L."/>
            <person name="Ruan Y."/>
            <person name="Wei C.L."/>
            <person name="Mathavan S."/>
            <person name="Gunaratne P.H."/>
            <person name="Wu J."/>
            <person name="Garcia A.M."/>
            <person name="Hulyk S.W."/>
            <person name="Fuh E."/>
            <person name="Yuan Y."/>
            <person name="Sneed A."/>
            <person name="Kowis C."/>
            <person name="Hodgson A."/>
            <person name="Muzny D.M."/>
            <person name="McPherson J."/>
            <person name="Gibbs R.A."/>
            <person name="Fahey J."/>
            <person name="Helton E."/>
            <person name="Ketteman M."/>
            <person name="Madan A."/>
            <person name="Rodrigues S."/>
            <person name="Sanchez A."/>
            <person name="Whiting M."/>
            <person name="Madari A."/>
            <person name="Young A.C."/>
            <person name="Wetherby K.D."/>
            <person name="Granite S.J."/>
            <person name="Kwong P.N."/>
            <person name="Brinkley C.P."/>
            <person name="Pearson R.L."/>
            <person name="Bouffard G.G."/>
            <person name="Blakesly R.W."/>
            <person name="Green E.D."/>
            <person name="Dickson M.C."/>
            <person name="Rodriguez A.C."/>
            <person name="Grimwood J."/>
            <person name="Schmutz J."/>
            <person name="Myers R.M."/>
            <person name="Butterfield Y.S."/>
            <person name="Griffith M."/>
            <person name="Griffith O.L."/>
            <person name="Krzywinski M.I."/>
            <person name="Liao N."/>
            <person name="Morin R."/>
            <person name="Morrin R."/>
            <person name="Palmquist D."/>
            <person name="Petrescu A.S."/>
            <person name="Skalska U."/>
            <person name="Smailus D.E."/>
            <person name="Stott J.M."/>
            <person name="Schnerch A."/>
            <person name="Schein J.E."/>
            <person name="Jones S.J."/>
            <person name="Holt R.A."/>
            <person name="Baross A."/>
            <person name="Marra M.A."/>
            <person name="Clifton S."/>
            <person name="Makowski K.A."/>
            <person name="Bosak S."/>
            <person name="Malek J."/>
        </authorList>
    </citation>
    <scope>NUCLEOTIDE SEQUENCE [LARGE SCALE MRNA]</scope>
    <source>
        <tissue evidence="1">Liver</tissue>
    </source>
</reference>
<protein>
    <submittedName>
        <fullName evidence="1">RGD1560755 protein</fullName>
    </submittedName>
</protein>
<evidence type="ECO:0000313" key="1">
    <source>
        <dbReference type="EMBL" id="AAH88231.1"/>
    </source>
</evidence>
<dbReference type="AlphaFoldDB" id="Q5M846"/>